<dbReference type="EMBL" id="PYGF01000001">
    <property type="protein sequence ID" value="PSL07552.1"/>
    <property type="molecule type" value="Genomic_DNA"/>
</dbReference>
<evidence type="ECO:0000313" key="4">
    <source>
        <dbReference type="Proteomes" id="UP000240708"/>
    </source>
</evidence>
<sequence length="280" mass="32377">MVNNFKILCPTDFSECSLNAIEYAAKLGEKYGAELILFHVPDKEDYQKLSVGDVKAIDQYSFIQKKLDSLVKTVTEESIQKGLHSCRAIISEGKTVKTILNFAEENKIDLIIMGTEGVNEFKQNYIGTRSSKIIEKSEIDVMIIPRRVYFKPPRKFVYATDYLEEDKIAIQKVVEMAKFFESEIDIVHVSSREKTIDKGLHQLMVQEIQPFIKYEKVNFVLKSYRDEPGLGLENYLIIAKGDILVTLTKKKTWFEQVFTKNLSRKMSYFINKPFLVLKRA</sequence>
<dbReference type="OrthoDB" id="9788959at2"/>
<dbReference type="Pfam" id="PF00582">
    <property type="entry name" value="Usp"/>
    <property type="match status" value="1"/>
</dbReference>
<comment type="caution">
    <text evidence="3">The sequence shown here is derived from an EMBL/GenBank/DDBJ whole genome shotgun (WGS) entry which is preliminary data.</text>
</comment>
<dbReference type="PRINTS" id="PR01438">
    <property type="entry name" value="UNVRSLSTRESS"/>
</dbReference>
<dbReference type="AlphaFoldDB" id="A0A2P8EDJ2"/>
<gene>
    <name evidence="3" type="ORF">CLV48_101484</name>
</gene>
<protein>
    <submittedName>
        <fullName evidence="3">Nucleotide-binding universal stress UspA family protein</fullName>
    </submittedName>
</protein>
<dbReference type="PANTHER" id="PTHR46268:SF6">
    <property type="entry name" value="UNIVERSAL STRESS PROTEIN UP12"/>
    <property type="match status" value="1"/>
</dbReference>
<proteinExistence type="inferred from homology"/>
<name>A0A2P8EDJ2_9BACT</name>
<dbReference type="SUPFAM" id="SSF52402">
    <property type="entry name" value="Adenine nucleotide alpha hydrolases-like"/>
    <property type="match status" value="2"/>
</dbReference>
<comment type="similarity">
    <text evidence="1">Belongs to the universal stress protein A family.</text>
</comment>
<evidence type="ECO:0000313" key="3">
    <source>
        <dbReference type="EMBL" id="PSL07552.1"/>
    </source>
</evidence>
<evidence type="ECO:0000259" key="2">
    <source>
        <dbReference type="Pfam" id="PF00582"/>
    </source>
</evidence>
<organism evidence="3 4">
    <name type="scientific">Cecembia rubra</name>
    <dbReference type="NCBI Taxonomy" id="1485585"/>
    <lineage>
        <taxon>Bacteria</taxon>
        <taxon>Pseudomonadati</taxon>
        <taxon>Bacteroidota</taxon>
        <taxon>Cytophagia</taxon>
        <taxon>Cytophagales</taxon>
        <taxon>Cyclobacteriaceae</taxon>
        <taxon>Cecembia</taxon>
    </lineage>
</organism>
<dbReference type="PANTHER" id="PTHR46268">
    <property type="entry name" value="STRESS RESPONSE PROTEIN NHAX"/>
    <property type="match status" value="1"/>
</dbReference>
<feature type="domain" description="UspA" evidence="2">
    <location>
        <begin position="6"/>
        <end position="145"/>
    </location>
</feature>
<dbReference type="InterPro" id="IPR006016">
    <property type="entry name" value="UspA"/>
</dbReference>
<dbReference type="CDD" id="cd00293">
    <property type="entry name" value="USP-like"/>
    <property type="match status" value="1"/>
</dbReference>
<keyword evidence="4" id="KW-1185">Reference proteome</keyword>
<dbReference type="Gene3D" id="3.40.50.12370">
    <property type="match status" value="1"/>
</dbReference>
<accession>A0A2P8EDJ2</accession>
<evidence type="ECO:0000256" key="1">
    <source>
        <dbReference type="ARBA" id="ARBA00008791"/>
    </source>
</evidence>
<dbReference type="InterPro" id="IPR006015">
    <property type="entry name" value="Universal_stress_UspA"/>
</dbReference>
<dbReference type="Proteomes" id="UP000240708">
    <property type="component" value="Unassembled WGS sequence"/>
</dbReference>
<dbReference type="RefSeq" id="WP_106565627.1">
    <property type="nucleotide sequence ID" value="NZ_JAUVYL010000029.1"/>
</dbReference>
<reference evidence="3 4" key="1">
    <citation type="submission" date="2018-03" db="EMBL/GenBank/DDBJ databases">
        <title>Genomic Encyclopedia of Archaeal and Bacterial Type Strains, Phase II (KMG-II): from individual species to whole genera.</title>
        <authorList>
            <person name="Goeker M."/>
        </authorList>
    </citation>
    <scope>NUCLEOTIDE SEQUENCE [LARGE SCALE GENOMIC DNA]</scope>
    <source>
        <strain evidence="3 4">DSM 28057</strain>
    </source>
</reference>